<reference evidence="7" key="1">
    <citation type="submission" date="2022-04" db="EMBL/GenBank/DDBJ databases">
        <title>Lysobacter sp. CAU 1642 isolated from sea sand.</title>
        <authorList>
            <person name="Kim W."/>
        </authorList>
    </citation>
    <scope>NUCLEOTIDE SEQUENCE</scope>
    <source>
        <strain evidence="7">CAU 1642</strain>
    </source>
</reference>
<dbReference type="InterPro" id="IPR011123">
    <property type="entry name" value="Y_Y_Y"/>
</dbReference>
<evidence type="ECO:0000256" key="1">
    <source>
        <dbReference type="ARBA" id="ARBA00000085"/>
    </source>
</evidence>
<evidence type="ECO:0000259" key="6">
    <source>
        <dbReference type="PROSITE" id="PS50109"/>
    </source>
</evidence>
<gene>
    <name evidence="7" type="ORF">M0G41_11785</name>
</gene>
<dbReference type="CDD" id="cd00082">
    <property type="entry name" value="HisKA"/>
    <property type="match status" value="1"/>
</dbReference>
<feature type="signal peptide" evidence="5">
    <location>
        <begin position="1"/>
        <end position="39"/>
    </location>
</feature>
<dbReference type="EMBL" id="JALNMH010000009">
    <property type="protein sequence ID" value="MCK7594347.1"/>
    <property type="molecule type" value="Genomic_DNA"/>
</dbReference>
<keyword evidence="8" id="KW-1185">Reference proteome</keyword>
<feature type="transmembrane region" description="Helical" evidence="4">
    <location>
        <begin position="775"/>
        <end position="797"/>
    </location>
</feature>
<dbReference type="Gene3D" id="2.130.10.10">
    <property type="entry name" value="YVTN repeat-like/Quinoprotein amine dehydrogenase"/>
    <property type="match status" value="3"/>
</dbReference>
<organism evidence="7 8">
    <name type="scientific">Pseudomarimonas salicorniae</name>
    <dbReference type="NCBI Taxonomy" id="2933270"/>
    <lineage>
        <taxon>Bacteria</taxon>
        <taxon>Pseudomonadati</taxon>
        <taxon>Pseudomonadota</taxon>
        <taxon>Gammaproteobacteria</taxon>
        <taxon>Lysobacterales</taxon>
        <taxon>Lysobacteraceae</taxon>
        <taxon>Pseudomarimonas</taxon>
    </lineage>
</organism>
<dbReference type="Gene3D" id="2.60.40.10">
    <property type="entry name" value="Immunoglobulins"/>
    <property type="match status" value="1"/>
</dbReference>
<dbReference type="SUPFAM" id="SSF55874">
    <property type="entry name" value="ATPase domain of HSP90 chaperone/DNA topoisomerase II/histidine kinase"/>
    <property type="match status" value="1"/>
</dbReference>
<dbReference type="InterPro" id="IPR003594">
    <property type="entry name" value="HATPase_dom"/>
</dbReference>
<dbReference type="InterPro" id="IPR005467">
    <property type="entry name" value="His_kinase_dom"/>
</dbReference>
<dbReference type="InterPro" id="IPR036890">
    <property type="entry name" value="HATPase_C_sf"/>
</dbReference>
<protein>
    <recommendedName>
        <fullName evidence="2">histidine kinase</fullName>
        <ecNumber evidence="2">2.7.13.3</ecNumber>
    </recommendedName>
</protein>
<dbReference type="Gene3D" id="3.30.565.10">
    <property type="entry name" value="Histidine kinase-like ATPase, C-terminal domain"/>
    <property type="match status" value="1"/>
</dbReference>
<dbReference type="Proteomes" id="UP001431449">
    <property type="component" value="Unassembled WGS sequence"/>
</dbReference>
<keyword evidence="7" id="KW-0067">ATP-binding</keyword>
<evidence type="ECO:0000313" key="7">
    <source>
        <dbReference type="EMBL" id="MCK7594347.1"/>
    </source>
</evidence>
<sequence>MSQPRRQRPPVTSRRSCGTRRRVALAFVAGIACSLCALAGATGLPAFDLVGDETAIPDAVAGSLAQDADGRLWIGSSGGLISFDGYQFRRIVREPGDPNALPGSVIRSLLALSDGRIAVGTDRHGLGLLDTDSGRFQRPAGTAISGSIYALAEGPAGQLWVGSQGDGISRLDLHSGTLDSVPMTGLPSQEVNALLVDRVGDLWIGHDLGLARRSAADGSYVSIPLPVHSTAAGRSRVYALTQADDGTLWAGTHHGEVLRVDPTSMVATNVDASDQARVGGAESVFVLRQMPSGEIWVGRASGLELRAPSGQLLARVDDPRIVDVRAIMLDRSGLLWLTGFGTGLLRHFPAQDAVRVVSRLGTGRDESDANIAAVLETLDGEVWLAIRRSRLVVLDQKFDPLPAPAFEPADLASRVLRSLTALEQAAPDEFWLGSRDGLFRALREAPGVFRLSAVPGVATPYVRVVRKVGDEVWAGTDDGAFRVHRESLEATRIRAAGAALTGDVNAIALDADGRVLVGGRNGLFSSQEAGAHAERIGLVAGGGQQPSVVGMLVDRSGGIWVDTSEGLLHGTRHGNDLQFQPLNARLGLSAESLGANVLDDGAGRIWTPQYVIDPGSNTVYPLSAADGVRFGTSWFRAYARRANGDFLFGGSKGLLVIKPDQFRPWSFQPPVIATDVWIDGLPRAMQGDTLRLNPADRGFSIQFAALDLSDPGSLRYRYRLHGYETAWRPALPDSRIAAYSNLWPGAYRLEVEGTNRIGAWSGNRLELPVEIRPSFWQTGWFATFALLSFGGSVLLFIRLRTRMVQRRADRLKRMVEGRTRELKLAKDSAEEALVELRLTQRRLVDSEHLASLGRLVAGVSHEVNTPIGVALTAASHLVAVSREVDGKADSGQLRRSDFEEWREDIREGASLICGSLERASKLIASFKQVAADQSSEQRRRMDLARTLEEIRTAMQPAYRLGEHRVRIDCPEGIVMDSYPGALFQIVSNLVMNSVIHGFASRQRGEMRITARQSGDRVELTFRDNGHGMSDDVAAHAFEPFFSTRLGQGGSGLGLHLVHNLTCHVLGGEVQLESPPDGGTGFHFLLPLVAPEIGREA</sequence>
<keyword evidence="5" id="KW-0732">Signal</keyword>
<keyword evidence="4" id="KW-1133">Transmembrane helix</keyword>
<comment type="caution">
    <text evidence="7">The sequence shown here is derived from an EMBL/GenBank/DDBJ whole genome shotgun (WGS) entry which is preliminary data.</text>
</comment>
<evidence type="ECO:0000256" key="3">
    <source>
        <dbReference type="ARBA" id="ARBA00022553"/>
    </source>
</evidence>
<dbReference type="PRINTS" id="PR00344">
    <property type="entry name" value="BCTRLSENSOR"/>
</dbReference>
<keyword evidence="4" id="KW-0472">Membrane</keyword>
<comment type="catalytic activity">
    <reaction evidence="1">
        <text>ATP + protein L-histidine = ADP + protein N-phospho-L-histidine.</text>
        <dbReference type="EC" id="2.7.13.3"/>
    </reaction>
</comment>
<dbReference type="Pfam" id="PF02518">
    <property type="entry name" value="HATPase_c"/>
    <property type="match status" value="1"/>
</dbReference>
<dbReference type="PANTHER" id="PTHR43547">
    <property type="entry name" value="TWO-COMPONENT HISTIDINE KINASE"/>
    <property type="match status" value="1"/>
</dbReference>
<feature type="chain" id="PRO_5047332137" description="histidine kinase" evidence="5">
    <location>
        <begin position="40"/>
        <end position="1096"/>
    </location>
</feature>
<dbReference type="PANTHER" id="PTHR43547:SF2">
    <property type="entry name" value="HYBRID SIGNAL TRANSDUCTION HISTIDINE KINASE C"/>
    <property type="match status" value="1"/>
</dbReference>
<name>A0ABT0GJ17_9GAMM</name>
<accession>A0ABT0GJ17</accession>
<keyword evidence="4" id="KW-0812">Transmembrane</keyword>
<evidence type="ECO:0000256" key="5">
    <source>
        <dbReference type="SAM" id="SignalP"/>
    </source>
</evidence>
<dbReference type="PROSITE" id="PS51257">
    <property type="entry name" value="PROKAR_LIPOPROTEIN"/>
    <property type="match status" value="1"/>
</dbReference>
<evidence type="ECO:0000256" key="4">
    <source>
        <dbReference type="SAM" id="Phobius"/>
    </source>
</evidence>
<dbReference type="InterPro" id="IPR015943">
    <property type="entry name" value="WD40/YVTN_repeat-like_dom_sf"/>
</dbReference>
<dbReference type="SMART" id="SM00387">
    <property type="entry name" value="HATPase_c"/>
    <property type="match status" value="1"/>
</dbReference>
<keyword evidence="3" id="KW-0597">Phosphoprotein</keyword>
<dbReference type="InterPro" id="IPR013783">
    <property type="entry name" value="Ig-like_fold"/>
</dbReference>
<proteinExistence type="predicted"/>
<dbReference type="InterPro" id="IPR003661">
    <property type="entry name" value="HisK_dim/P_dom"/>
</dbReference>
<evidence type="ECO:0000256" key="2">
    <source>
        <dbReference type="ARBA" id="ARBA00012438"/>
    </source>
</evidence>
<evidence type="ECO:0000313" key="8">
    <source>
        <dbReference type="Proteomes" id="UP001431449"/>
    </source>
</evidence>
<dbReference type="SUPFAM" id="SSF63829">
    <property type="entry name" value="Calcium-dependent phosphotriesterase"/>
    <property type="match status" value="2"/>
</dbReference>
<dbReference type="GO" id="GO:0005524">
    <property type="term" value="F:ATP binding"/>
    <property type="evidence" value="ECO:0007669"/>
    <property type="project" value="UniProtKB-KW"/>
</dbReference>
<dbReference type="Pfam" id="PF07494">
    <property type="entry name" value="Reg_prop"/>
    <property type="match status" value="2"/>
</dbReference>
<dbReference type="InterPro" id="IPR004358">
    <property type="entry name" value="Sig_transdc_His_kin-like_C"/>
</dbReference>
<dbReference type="RefSeq" id="WP_248209413.1">
    <property type="nucleotide sequence ID" value="NZ_JALNMH010000009.1"/>
</dbReference>
<feature type="domain" description="Histidine kinase" evidence="6">
    <location>
        <begin position="858"/>
        <end position="1089"/>
    </location>
</feature>
<keyword evidence="7" id="KW-0547">Nucleotide-binding</keyword>
<dbReference type="InterPro" id="IPR011110">
    <property type="entry name" value="Reg_prop"/>
</dbReference>
<dbReference type="Pfam" id="PF07495">
    <property type="entry name" value="Y_Y_Y"/>
    <property type="match status" value="1"/>
</dbReference>
<dbReference type="EC" id="2.7.13.3" evidence="2"/>
<dbReference type="Gene3D" id="1.10.287.130">
    <property type="match status" value="1"/>
</dbReference>
<dbReference type="PROSITE" id="PS50109">
    <property type="entry name" value="HIS_KIN"/>
    <property type="match status" value="1"/>
</dbReference>